<dbReference type="InterPro" id="IPR017850">
    <property type="entry name" value="Alkaline_phosphatase_core_sf"/>
</dbReference>
<dbReference type="SUPFAM" id="SSF53649">
    <property type="entry name" value="Alkaline phosphatase-like"/>
    <property type="match status" value="1"/>
</dbReference>
<name>A0A1V6CAR8_UNCT6</name>
<keyword evidence="2" id="KW-0479">Metal-binding</keyword>
<dbReference type="Gene3D" id="3.40.720.10">
    <property type="entry name" value="Alkaline Phosphatase, subunit A"/>
    <property type="match status" value="1"/>
</dbReference>
<gene>
    <name evidence="6" type="ORF">BWX89_00740</name>
</gene>
<dbReference type="Pfam" id="PF00884">
    <property type="entry name" value="Sulfatase"/>
    <property type="match status" value="1"/>
</dbReference>
<dbReference type="InterPro" id="IPR050738">
    <property type="entry name" value="Sulfatase"/>
</dbReference>
<evidence type="ECO:0000259" key="5">
    <source>
        <dbReference type="Pfam" id="PF00884"/>
    </source>
</evidence>
<dbReference type="PANTHER" id="PTHR42693">
    <property type="entry name" value="ARYLSULFATASE FAMILY MEMBER"/>
    <property type="match status" value="1"/>
</dbReference>
<evidence type="ECO:0000313" key="6">
    <source>
        <dbReference type="EMBL" id="OQB73914.1"/>
    </source>
</evidence>
<evidence type="ECO:0000256" key="4">
    <source>
        <dbReference type="ARBA" id="ARBA00022837"/>
    </source>
</evidence>
<evidence type="ECO:0000256" key="3">
    <source>
        <dbReference type="ARBA" id="ARBA00022801"/>
    </source>
</evidence>
<dbReference type="PANTHER" id="PTHR42693:SF53">
    <property type="entry name" value="ENDO-4-O-SULFATASE"/>
    <property type="match status" value="1"/>
</dbReference>
<keyword evidence="4" id="KW-0106">Calcium</keyword>
<dbReference type="EC" id="3.1.6.1" evidence="6"/>
<proteinExistence type="inferred from homology"/>
<dbReference type="GO" id="GO:0046872">
    <property type="term" value="F:metal ion binding"/>
    <property type="evidence" value="ECO:0007669"/>
    <property type="project" value="UniProtKB-KW"/>
</dbReference>
<feature type="domain" description="Sulfatase N-terminal" evidence="5">
    <location>
        <begin position="5"/>
        <end position="356"/>
    </location>
</feature>
<dbReference type="EMBL" id="MWDQ01000058">
    <property type="protein sequence ID" value="OQB73914.1"/>
    <property type="molecule type" value="Genomic_DNA"/>
</dbReference>
<keyword evidence="3 6" id="KW-0378">Hydrolase</keyword>
<evidence type="ECO:0000256" key="1">
    <source>
        <dbReference type="ARBA" id="ARBA00008779"/>
    </source>
</evidence>
<comment type="similarity">
    <text evidence="1">Belongs to the sulfatase family.</text>
</comment>
<sequence length="526" mass="61044">MEKKPNILFMMTDQQRFDTIRALGNKIIYTPNLDFLVHRGLSFTNAYSTCPVCIPSRYTIRTGCEPPTTRSFFNARSIPAKGQAKTMEQRCGVYIAKRMKQLGYRTFGIGKFHSIPWDEDLGYEIQMHSEELYATPEQRKRDAYASFLHREHPEYDHLEMLMGERTEMYYMPQMSAQPAECTVEGWAAQQAVEQIGIDDGRPFFGFISFIGPHPPFAPPIPFNRMYNPDKMSNPICGKIEIDHMDQLIPMEKDLIWAEDINNPHARVLKARYYGEISYIDWCIGKILGAVNSRKDAGNTLICFFSDHGDHLGDHHAWQKESFFEASCRIPFLLSWPNRIQKNKRRHELICLTDLFGIATHAAGETEIREGVDVLGIIEKSAKPREFLIGYYGLPGTFQFKIMVRDTKWKYIFLANGGMEQVFDLENDPDELNNLAIEEKHIARRMREIALKSCQHPGVRDALKGKDFRIFPFKKWVWHGERVYQFDLSRGIKKFPEKPEDALNDWLKDKHQGRFIDQKIQKHNGTG</sequence>
<reference evidence="6" key="1">
    <citation type="submission" date="2017-02" db="EMBL/GenBank/DDBJ databases">
        <title>Delving into the versatile metabolic prowess of the omnipresent phylum Bacteroidetes.</title>
        <authorList>
            <person name="Nobu M.K."/>
            <person name="Mei R."/>
            <person name="Narihiro T."/>
            <person name="Kuroda K."/>
            <person name="Liu W.-T."/>
        </authorList>
    </citation>
    <scope>NUCLEOTIDE SEQUENCE</scope>
    <source>
        <strain evidence="6">ADurb.Bin131</strain>
    </source>
</reference>
<dbReference type="InterPro" id="IPR000917">
    <property type="entry name" value="Sulfatase_N"/>
</dbReference>
<accession>A0A1V6CAR8</accession>
<protein>
    <submittedName>
        <fullName evidence="6">Arylsulfatase</fullName>
        <ecNumber evidence="6">3.1.6.1</ecNumber>
    </submittedName>
</protein>
<comment type="caution">
    <text evidence="6">The sequence shown here is derived from an EMBL/GenBank/DDBJ whole genome shotgun (WGS) entry which is preliminary data.</text>
</comment>
<dbReference type="InterPro" id="IPR024607">
    <property type="entry name" value="Sulfatase_CS"/>
</dbReference>
<dbReference type="Proteomes" id="UP000485562">
    <property type="component" value="Unassembled WGS sequence"/>
</dbReference>
<dbReference type="AlphaFoldDB" id="A0A1V6CAR8"/>
<organism evidence="6">
    <name type="scientific">candidate division TA06 bacterium ADurb.Bin131</name>
    <dbReference type="NCBI Taxonomy" id="1852827"/>
    <lineage>
        <taxon>Bacteria</taxon>
        <taxon>Bacteria division TA06</taxon>
    </lineage>
</organism>
<dbReference type="GO" id="GO:0004065">
    <property type="term" value="F:arylsulfatase activity"/>
    <property type="evidence" value="ECO:0007669"/>
    <property type="project" value="UniProtKB-EC"/>
</dbReference>
<dbReference type="PROSITE" id="PS00149">
    <property type="entry name" value="SULFATASE_2"/>
    <property type="match status" value="1"/>
</dbReference>
<evidence type="ECO:0000256" key="2">
    <source>
        <dbReference type="ARBA" id="ARBA00022723"/>
    </source>
</evidence>